<keyword evidence="8" id="KW-0732">Signal</keyword>
<protein>
    <recommendedName>
        <fullName evidence="9">AXH domain-containing protein</fullName>
    </recommendedName>
</protein>
<gene>
    <name evidence="10" type="ORF">MGAL_10B053319</name>
</gene>
<evidence type="ECO:0000256" key="2">
    <source>
        <dbReference type="ARBA" id="ARBA00022491"/>
    </source>
</evidence>
<dbReference type="GO" id="GO:0006355">
    <property type="term" value="P:regulation of DNA-templated transcription"/>
    <property type="evidence" value="ECO:0007669"/>
    <property type="project" value="InterPro"/>
</dbReference>
<evidence type="ECO:0000313" key="11">
    <source>
        <dbReference type="Proteomes" id="UP000596742"/>
    </source>
</evidence>
<dbReference type="PROSITE" id="PS51148">
    <property type="entry name" value="AXH"/>
    <property type="match status" value="1"/>
</dbReference>
<keyword evidence="4" id="KW-0238">DNA-binding</keyword>
<feature type="region of interest" description="Disordered" evidence="7">
    <location>
        <begin position="88"/>
        <end position="123"/>
    </location>
</feature>
<evidence type="ECO:0000313" key="10">
    <source>
        <dbReference type="EMBL" id="VDI80638.1"/>
    </source>
</evidence>
<evidence type="ECO:0000256" key="6">
    <source>
        <dbReference type="ARBA" id="ARBA00023242"/>
    </source>
</evidence>
<keyword evidence="5" id="KW-0804">Transcription</keyword>
<feature type="compositionally biased region" description="Basic and acidic residues" evidence="7">
    <location>
        <begin position="243"/>
        <end position="253"/>
    </location>
</feature>
<evidence type="ECO:0000256" key="7">
    <source>
        <dbReference type="SAM" id="MobiDB-lite"/>
    </source>
</evidence>
<feature type="domain" description="AXH" evidence="9">
    <location>
        <begin position="355"/>
        <end position="486"/>
    </location>
</feature>
<comment type="subcellular location">
    <subcellularLocation>
        <location evidence="1">Nucleus</location>
    </subcellularLocation>
</comment>
<evidence type="ECO:0000256" key="3">
    <source>
        <dbReference type="ARBA" id="ARBA00023015"/>
    </source>
</evidence>
<dbReference type="PANTHER" id="PTHR13392">
    <property type="entry name" value="ATAXIN 1"/>
    <property type="match status" value="1"/>
</dbReference>
<dbReference type="SUPFAM" id="SSF102031">
    <property type="entry name" value="AXH domain"/>
    <property type="match status" value="1"/>
</dbReference>
<feature type="compositionally biased region" description="Low complexity" evidence="7">
    <location>
        <begin position="268"/>
        <end position="280"/>
    </location>
</feature>
<evidence type="ECO:0000256" key="8">
    <source>
        <dbReference type="SAM" id="SignalP"/>
    </source>
</evidence>
<feature type="region of interest" description="Disordered" evidence="7">
    <location>
        <begin position="220"/>
        <end position="292"/>
    </location>
</feature>
<dbReference type="InterPro" id="IPR003652">
    <property type="entry name" value="Ataxin_AXH_dom"/>
</dbReference>
<feature type="compositionally biased region" description="Polar residues" evidence="7">
    <location>
        <begin position="507"/>
        <end position="521"/>
    </location>
</feature>
<dbReference type="SMART" id="SM00536">
    <property type="entry name" value="AXH"/>
    <property type="match status" value="1"/>
</dbReference>
<dbReference type="GO" id="GO:0003677">
    <property type="term" value="F:DNA binding"/>
    <property type="evidence" value="ECO:0007669"/>
    <property type="project" value="UniProtKB-KW"/>
</dbReference>
<organism evidence="10 11">
    <name type="scientific">Mytilus galloprovincialis</name>
    <name type="common">Mediterranean mussel</name>
    <dbReference type="NCBI Taxonomy" id="29158"/>
    <lineage>
        <taxon>Eukaryota</taxon>
        <taxon>Metazoa</taxon>
        <taxon>Spiralia</taxon>
        <taxon>Lophotrochozoa</taxon>
        <taxon>Mollusca</taxon>
        <taxon>Bivalvia</taxon>
        <taxon>Autobranchia</taxon>
        <taxon>Pteriomorphia</taxon>
        <taxon>Mytilida</taxon>
        <taxon>Mytiloidea</taxon>
        <taxon>Mytilidae</taxon>
        <taxon>Mytilinae</taxon>
        <taxon>Mytilus</taxon>
    </lineage>
</organism>
<dbReference type="Pfam" id="PF08517">
    <property type="entry name" value="AXH"/>
    <property type="match status" value="1"/>
</dbReference>
<dbReference type="Proteomes" id="UP000596742">
    <property type="component" value="Unassembled WGS sequence"/>
</dbReference>
<dbReference type="GO" id="GO:0003723">
    <property type="term" value="F:RNA binding"/>
    <property type="evidence" value="ECO:0007669"/>
    <property type="project" value="InterPro"/>
</dbReference>
<proteinExistence type="predicted"/>
<dbReference type="InterPro" id="IPR043404">
    <property type="entry name" value="ATAXIN1-like"/>
</dbReference>
<evidence type="ECO:0000256" key="1">
    <source>
        <dbReference type="ARBA" id="ARBA00004123"/>
    </source>
</evidence>
<feature type="compositionally biased region" description="Polar residues" evidence="7">
    <location>
        <begin position="101"/>
        <end position="123"/>
    </location>
</feature>
<evidence type="ECO:0000256" key="4">
    <source>
        <dbReference type="ARBA" id="ARBA00023125"/>
    </source>
</evidence>
<name>A0A8B6HKU7_MYTGA</name>
<keyword evidence="3" id="KW-0805">Transcription regulation</keyword>
<dbReference type="InterPro" id="IPR036096">
    <property type="entry name" value="Ataxin_AXH_dom_sf"/>
</dbReference>
<keyword evidence="11" id="KW-1185">Reference proteome</keyword>
<dbReference type="PANTHER" id="PTHR13392:SF13">
    <property type="entry name" value="AXH DOMAIN-CONTAINING PROTEIN"/>
    <property type="match status" value="1"/>
</dbReference>
<accession>A0A8B6HKU7</accession>
<feature type="signal peptide" evidence="8">
    <location>
        <begin position="1"/>
        <end position="19"/>
    </location>
</feature>
<keyword evidence="2" id="KW-0678">Repressor</keyword>
<reference evidence="10" key="1">
    <citation type="submission" date="2018-11" db="EMBL/GenBank/DDBJ databases">
        <authorList>
            <person name="Alioto T."/>
            <person name="Alioto T."/>
        </authorList>
    </citation>
    <scope>NUCLEOTIDE SEQUENCE</scope>
</reference>
<evidence type="ECO:0000259" key="9">
    <source>
        <dbReference type="PROSITE" id="PS51148"/>
    </source>
</evidence>
<dbReference type="OrthoDB" id="10000452at2759"/>
<comment type="caution">
    <text evidence="10">The sequence shown here is derived from an EMBL/GenBank/DDBJ whole genome shotgun (WGS) entry which is preliminary data.</text>
</comment>
<dbReference type="EMBL" id="UYJE01010200">
    <property type="protein sequence ID" value="VDI80638.1"/>
    <property type="molecule type" value="Genomic_DNA"/>
</dbReference>
<keyword evidence="6" id="KW-0539">Nucleus</keyword>
<dbReference type="GO" id="GO:0005634">
    <property type="term" value="C:nucleus"/>
    <property type="evidence" value="ECO:0007669"/>
    <property type="project" value="UniProtKB-SubCell"/>
</dbReference>
<dbReference type="AlphaFoldDB" id="A0A8B6HKU7"/>
<sequence>MKFVKLFLWIFQNFFCTTCSKDGDYDSSFRLTESGKLTYDSHVKSLCKVPIKTEPHSSDRNAWEQDEQNNNICKIVDVRGNVDFTNSLMNNNNNGGDKESLTGSSTTTENWQSNNVSRQSESINSTRNSMMLASSPAGVFKPPMTVADQRLISAGMPYSMIPSGGPVSPYSYFTQYGYPPRNYPQVDSYSYSAVLQSMGSHAAQTQMPCNTYGSQYSMLNSPHQRSMSVSASGQGQHVSSRRSPGDTSERDIDSNIPHNYGKEERTHSLSSVEISSSKTVSFKDPPPRRELINSKDMNYKVPSGKEGSLKHRILTRPSDSTPESSVVDVHYGEPSAKRTRYDPLNVSTSNHQEDNGSSANLHFPPHFMKGSIIQLTNGELKRVEDLQTADFVHSAEISNDLKIDSSSVVRIDENNERGTAVLGFVVGEHKVQVTVEASVEHPFFVFHQGWSSCDPQRTLQRYGLDCHKLSVGDRCISLTHKEVADRAAELLQQQQQLGDNPAYSFGETVSGNKSGISTQGLDLNRSQHR</sequence>
<feature type="chain" id="PRO_5032968667" description="AXH domain-containing protein" evidence="8">
    <location>
        <begin position="20"/>
        <end position="529"/>
    </location>
</feature>
<evidence type="ECO:0000256" key="5">
    <source>
        <dbReference type="ARBA" id="ARBA00023163"/>
    </source>
</evidence>
<feature type="region of interest" description="Disordered" evidence="7">
    <location>
        <begin position="501"/>
        <end position="529"/>
    </location>
</feature>
<feature type="compositionally biased region" description="Polar residues" evidence="7">
    <location>
        <begin position="220"/>
        <end position="242"/>
    </location>
</feature>